<proteinExistence type="predicted"/>
<dbReference type="RefSeq" id="WP_152663413.1">
    <property type="nucleotide sequence ID" value="NZ_LAJF01000025.1"/>
</dbReference>
<dbReference type="Proteomes" id="UP000184533">
    <property type="component" value="Unassembled WGS sequence"/>
</dbReference>
<dbReference type="AlphaFoldDB" id="A0A1M5DE75"/>
<sequence>MTPKSMDGTDPATWDPAMDALAAAPRHHQVLYEDDLIRVVSVSIAPGETEPAHHHRWPSVFVIDRLVKLRDFNGKGEEIPLPIPDAFELPLTIRMPPQPLHYVRNEDATAFHGTRVEFKQGFPH</sequence>
<name>A0A1M5DE75_9HYPH</name>
<evidence type="ECO:0000313" key="2">
    <source>
        <dbReference type="Proteomes" id="UP000184533"/>
    </source>
</evidence>
<dbReference type="Gene3D" id="2.60.120.10">
    <property type="entry name" value="Jelly Rolls"/>
    <property type="match status" value="1"/>
</dbReference>
<dbReference type="OrthoDB" id="7060081at2"/>
<accession>A0A1M5DE75</accession>
<organism evidence="1 2">
    <name type="scientific">Devosia limi DSM 17137</name>
    <dbReference type="NCBI Taxonomy" id="1121477"/>
    <lineage>
        <taxon>Bacteria</taxon>
        <taxon>Pseudomonadati</taxon>
        <taxon>Pseudomonadota</taxon>
        <taxon>Alphaproteobacteria</taxon>
        <taxon>Hyphomicrobiales</taxon>
        <taxon>Devosiaceae</taxon>
        <taxon>Devosia</taxon>
    </lineage>
</organism>
<dbReference type="InterPro" id="IPR014710">
    <property type="entry name" value="RmlC-like_jellyroll"/>
</dbReference>
<evidence type="ECO:0008006" key="3">
    <source>
        <dbReference type="Google" id="ProtNLM"/>
    </source>
</evidence>
<protein>
    <recommendedName>
        <fullName evidence="3">Cupin</fullName>
    </recommendedName>
</protein>
<evidence type="ECO:0000313" key="1">
    <source>
        <dbReference type="EMBL" id="SHF65215.1"/>
    </source>
</evidence>
<dbReference type="EMBL" id="FQVC01000011">
    <property type="protein sequence ID" value="SHF65215.1"/>
    <property type="molecule type" value="Genomic_DNA"/>
</dbReference>
<gene>
    <name evidence="1" type="ORF">SAMN02745223_03197</name>
</gene>
<reference evidence="1 2" key="1">
    <citation type="submission" date="2016-11" db="EMBL/GenBank/DDBJ databases">
        <authorList>
            <person name="Jaros S."/>
            <person name="Januszkiewicz K."/>
            <person name="Wedrychowicz H."/>
        </authorList>
    </citation>
    <scope>NUCLEOTIDE SEQUENCE [LARGE SCALE GENOMIC DNA]</scope>
    <source>
        <strain evidence="1 2">DSM 17137</strain>
    </source>
</reference>